<organism evidence="2 3">
    <name type="scientific">Parastrongyloides trichosuri</name>
    <name type="common">Possum-specific nematode worm</name>
    <dbReference type="NCBI Taxonomy" id="131310"/>
    <lineage>
        <taxon>Eukaryota</taxon>
        <taxon>Metazoa</taxon>
        <taxon>Ecdysozoa</taxon>
        <taxon>Nematoda</taxon>
        <taxon>Chromadorea</taxon>
        <taxon>Rhabditida</taxon>
        <taxon>Tylenchina</taxon>
        <taxon>Panagrolaimomorpha</taxon>
        <taxon>Strongyloidoidea</taxon>
        <taxon>Strongyloididae</taxon>
        <taxon>Parastrongyloides</taxon>
    </lineage>
</organism>
<dbReference type="WBParaSite" id="PTRK_0001621000.1">
    <property type="protein sequence ID" value="PTRK_0001621000.1"/>
    <property type="gene ID" value="PTRK_0001621000"/>
</dbReference>
<keyword evidence="2" id="KW-1185">Reference proteome</keyword>
<keyword evidence="1" id="KW-0732">Signal</keyword>
<sequence>MLLLIALIYCVPLYLIYAEDDYKKCYTNKYHVVIYGQFTCNGKPHQPKKVSLIEYSGNWISSKVIQNQIPPLKGKNSIYHHRQIQKTPNTEFSVSMEVMHFCNPIRRGGRPPCPFIFRGPIPTHFIDCQGDDTIAYWFSIDLNSGRYRGRSSCDGPFGK</sequence>
<evidence type="ECO:0000313" key="3">
    <source>
        <dbReference type="WBParaSite" id="PTRK_0001621000.1"/>
    </source>
</evidence>
<protein>
    <submittedName>
        <fullName evidence="3">Uncharacterized protein</fullName>
    </submittedName>
</protein>
<dbReference type="Proteomes" id="UP000038045">
    <property type="component" value="Unplaced"/>
</dbReference>
<proteinExistence type="predicted"/>
<evidence type="ECO:0000313" key="2">
    <source>
        <dbReference type="Proteomes" id="UP000038045"/>
    </source>
</evidence>
<feature type="signal peptide" evidence="1">
    <location>
        <begin position="1"/>
        <end position="18"/>
    </location>
</feature>
<dbReference type="AlphaFoldDB" id="A0A0N5A3K5"/>
<evidence type="ECO:0000256" key="1">
    <source>
        <dbReference type="SAM" id="SignalP"/>
    </source>
</evidence>
<reference evidence="3" key="1">
    <citation type="submission" date="2017-02" db="UniProtKB">
        <authorList>
            <consortium name="WormBaseParasite"/>
        </authorList>
    </citation>
    <scope>IDENTIFICATION</scope>
</reference>
<feature type="chain" id="PRO_5005892615" evidence="1">
    <location>
        <begin position="19"/>
        <end position="159"/>
    </location>
</feature>
<accession>A0A0N5A3K5</accession>
<name>A0A0N5A3K5_PARTI</name>